<dbReference type="OrthoDB" id="9803125at2"/>
<dbReference type="PANTHER" id="PTHR43595">
    <property type="entry name" value="37S RIBOSOMAL PROTEIN S26, MITOCHONDRIAL"/>
    <property type="match status" value="1"/>
</dbReference>
<dbReference type="InterPro" id="IPR019832">
    <property type="entry name" value="Mn/Fe_SOD_C"/>
</dbReference>
<protein>
    <recommendedName>
        <fullName evidence="2 6">Superoxide dismutase</fullName>
        <ecNumber evidence="2 6">1.15.1.1</ecNumber>
    </recommendedName>
</protein>
<evidence type="ECO:0000313" key="10">
    <source>
        <dbReference type="Proteomes" id="UP000032420"/>
    </source>
</evidence>
<dbReference type="Pfam" id="PF00081">
    <property type="entry name" value="Sod_Fe_N"/>
    <property type="match status" value="1"/>
</dbReference>
<evidence type="ECO:0000256" key="2">
    <source>
        <dbReference type="ARBA" id="ARBA00012682"/>
    </source>
</evidence>
<name>A0A078KB65_9GAMM</name>
<comment type="function">
    <text evidence="6">Destroys radicals which are normally produced within the cells and which are toxic to biological systems.</text>
</comment>
<organism evidence="9 10">
    <name type="scientific">Candidatus Johnevansia muelleri</name>
    <dbReference type="NCBI Taxonomy" id="1495769"/>
    <lineage>
        <taxon>Bacteria</taxon>
        <taxon>Pseudomonadati</taxon>
        <taxon>Pseudomonadota</taxon>
        <taxon>Gammaproteobacteria</taxon>
        <taxon>Candidatus Johnevansiales</taxon>
        <taxon>Candidatus Johnevansiaceae</taxon>
        <taxon>Candidatus Johnevansia</taxon>
    </lineage>
</organism>
<dbReference type="PROSITE" id="PS00088">
    <property type="entry name" value="SOD_MN"/>
    <property type="match status" value="1"/>
</dbReference>
<evidence type="ECO:0000256" key="1">
    <source>
        <dbReference type="ARBA" id="ARBA00008714"/>
    </source>
</evidence>
<dbReference type="Proteomes" id="UP000032420">
    <property type="component" value="Chromosome I"/>
</dbReference>
<dbReference type="InterPro" id="IPR036314">
    <property type="entry name" value="SOD_C_sf"/>
</dbReference>
<keyword evidence="4 6" id="KW-0560">Oxidoreductase</keyword>
<dbReference type="SUPFAM" id="SSF54719">
    <property type="entry name" value="Fe,Mn superoxide dismutase (SOD), C-terminal domain"/>
    <property type="match status" value="1"/>
</dbReference>
<dbReference type="PATRIC" id="fig|1495769.3.peg.138"/>
<evidence type="ECO:0000259" key="8">
    <source>
        <dbReference type="Pfam" id="PF02777"/>
    </source>
</evidence>
<sequence length="214" mass="25241">MFYKLPKLSYAYDALEPYFDKKTMQIHHTKHHNTYITNANLALSKIPEVMQNMSVEMLLTNLNKVPEKQRYILRNNAGGHANHSLFWRILTPNANNPHGAIKCAIESNFINLENFRNQFDNYAKLHFGSGWIWLIINKYGKLLIKSTFNQDNPLAPKYLGGFESTPLLCIDVWEHAYYLKYQNRRVDYINAFWNLINWDFIENLYTTTLSKISR</sequence>
<feature type="binding site" evidence="5">
    <location>
        <position position="175"/>
    </location>
    <ligand>
        <name>Mn(2+)</name>
        <dbReference type="ChEBI" id="CHEBI:29035"/>
    </ligand>
</feature>
<dbReference type="FunFam" id="1.10.287.990:FF:000001">
    <property type="entry name" value="Superoxide dismutase"/>
    <property type="match status" value="1"/>
</dbReference>
<feature type="binding site" evidence="5">
    <location>
        <position position="27"/>
    </location>
    <ligand>
        <name>Mn(2+)</name>
        <dbReference type="ChEBI" id="CHEBI:29035"/>
    </ligand>
</feature>
<keyword evidence="10" id="KW-1185">Reference proteome</keyword>
<dbReference type="PRINTS" id="PR01703">
    <property type="entry name" value="MNSODISMTASE"/>
</dbReference>
<dbReference type="PANTHER" id="PTHR43595:SF2">
    <property type="entry name" value="SMALL RIBOSOMAL SUBUNIT PROTEIN MS42"/>
    <property type="match status" value="1"/>
</dbReference>
<dbReference type="InterPro" id="IPR036324">
    <property type="entry name" value="Mn/Fe_SOD_N_sf"/>
</dbReference>
<dbReference type="Pfam" id="PF02777">
    <property type="entry name" value="Sod_Fe_C"/>
    <property type="match status" value="1"/>
</dbReference>
<dbReference type="GO" id="GO:0046872">
    <property type="term" value="F:metal ion binding"/>
    <property type="evidence" value="ECO:0007669"/>
    <property type="project" value="UniProtKB-KW"/>
</dbReference>
<evidence type="ECO:0000256" key="5">
    <source>
        <dbReference type="PIRSR" id="PIRSR000349-1"/>
    </source>
</evidence>
<dbReference type="InterPro" id="IPR001189">
    <property type="entry name" value="Mn/Fe_SOD"/>
</dbReference>
<accession>A0A078KB65</accession>
<feature type="domain" description="Manganese/iron superoxide dismutase C-terminal" evidence="8">
    <location>
        <begin position="97"/>
        <end position="203"/>
    </location>
</feature>
<dbReference type="Gene3D" id="3.55.40.20">
    <property type="entry name" value="Iron/manganese superoxide dismutase, C-terminal domain"/>
    <property type="match status" value="1"/>
</dbReference>
<dbReference type="GO" id="GO:0004784">
    <property type="term" value="F:superoxide dismutase activity"/>
    <property type="evidence" value="ECO:0007669"/>
    <property type="project" value="UniProtKB-EC"/>
</dbReference>
<feature type="binding site" evidence="5">
    <location>
        <position position="171"/>
    </location>
    <ligand>
        <name>Mn(2+)</name>
        <dbReference type="ChEBI" id="CHEBI:29035"/>
    </ligand>
</feature>
<dbReference type="PIRSF" id="PIRSF000349">
    <property type="entry name" value="SODismutase"/>
    <property type="match status" value="1"/>
</dbReference>
<feature type="binding site" evidence="5">
    <location>
        <position position="83"/>
    </location>
    <ligand>
        <name>Mn(2+)</name>
        <dbReference type="ChEBI" id="CHEBI:29035"/>
    </ligand>
</feature>
<dbReference type="EMBL" id="LM655252">
    <property type="protein sequence ID" value="CDZ16416.1"/>
    <property type="molecule type" value="Genomic_DNA"/>
</dbReference>
<dbReference type="SUPFAM" id="SSF46609">
    <property type="entry name" value="Fe,Mn superoxide dismutase (SOD), N-terminal domain"/>
    <property type="match status" value="1"/>
</dbReference>
<keyword evidence="3 5" id="KW-0479">Metal-binding</keyword>
<dbReference type="AlphaFoldDB" id="A0A078KB65"/>
<evidence type="ECO:0000313" key="9">
    <source>
        <dbReference type="EMBL" id="CDZ16416.1"/>
    </source>
</evidence>
<evidence type="ECO:0000256" key="3">
    <source>
        <dbReference type="ARBA" id="ARBA00022723"/>
    </source>
</evidence>
<dbReference type="STRING" id="1495769.CEM_148"/>
<proteinExistence type="inferred from homology"/>
<dbReference type="HOGENOM" id="CLU_031625_0_1_6"/>
<gene>
    <name evidence="9" type="primary">sodA</name>
    <name evidence="9" type="ORF">CEM_148</name>
</gene>
<evidence type="ECO:0000256" key="6">
    <source>
        <dbReference type="RuleBase" id="RU000414"/>
    </source>
</evidence>
<dbReference type="Gene3D" id="1.10.287.990">
    <property type="entry name" value="Fe,Mn superoxide dismutase (SOD) domain"/>
    <property type="match status" value="1"/>
</dbReference>
<evidence type="ECO:0000256" key="4">
    <source>
        <dbReference type="ARBA" id="ARBA00023002"/>
    </source>
</evidence>
<evidence type="ECO:0000259" key="7">
    <source>
        <dbReference type="Pfam" id="PF00081"/>
    </source>
</evidence>
<dbReference type="InterPro" id="IPR019833">
    <property type="entry name" value="Mn/Fe_SOD_BS"/>
</dbReference>
<dbReference type="InterPro" id="IPR019831">
    <property type="entry name" value="Mn/Fe_SOD_N"/>
</dbReference>
<comment type="catalytic activity">
    <reaction evidence="6">
        <text>2 superoxide + 2 H(+) = H2O2 + O2</text>
        <dbReference type="Rhea" id="RHEA:20696"/>
        <dbReference type="ChEBI" id="CHEBI:15378"/>
        <dbReference type="ChEBI" id="CHEBI:15379"/>
        <dbReference type="ChEBI" id="CHEBI:16240"/>
        <dbReference type="ChEBI" id="CHEBI:18421"/>
        <dbReference type="EC" id="1.15.1.1"/>
    </reaction>
</comment>
<comment type="similarity">
    <text evidence="1 6">Belongs to the iron/manganese superoxide dismutase family.</text>
</comment>
<dbReference type="EC" id="1.15.1.1" evidence="2 6"/>
<dbReference type="GO" id="GO:0005737">
    <property type="term" value="C:cytoplasm"/>
    <property type="evidence" value="ECO:0007669"/>
    <property type="project" value="TreeGrafter"/>
</dbReference>
<feature type="domain" description="Manganese/iron superoxide dismutase N-terminal" evidence="7">
    <location>
        <begin position="3"/>
        <end position="90"/>
    </location>
</feature>
<reference evidence="10" key="1">
    <citation type="submission" date="2014-07" db="EMBL/GenBank/DDBJ databases">
        <authorList>
            <person name="Santos-Garcia D."/>
        </authorList>
    </citation>
    <scope>NUCLEOTIDE SEQUENCE [LARGE SCALE GENOMIC DNA]</scope>
</reference>
<dbReference type="KEGG" id="eme:CEM_148"/>